<dbReference type="Proteomes" id="UP000309389">
    <property type="component" value="Unassembled WGS sequence"/>
</dbReference>
<dbReference type="AlphaFoldDB" id="A0A4T3F4Y9"/>
<sequence>MSKTRGSIAAKCLAVGIGLTSACAPVAAAYHGLQDEEPVEQREAQPQASAIEEQTLDQQDAYLLESEGESTLVLTTSNAAVYFRGFYHPEDLDEARIERLGRSLLRADVVVLQPGTEQFEPIEILTWDVAGREGSVCLGLMQIVRGSNAVQSGPTIEEMKEELRSYLPPTPLTESCTEGDLPPMPAQFEERAEIEYYGPVLREPPRPCATFRRESHGAITFAPNMRIDFHSIVGSETMPRNSFDQMNRHIGGFIRTFASSLYRSGYGSPQIMKYGNYQPRPHDLVVEVRVVEDVAAGVICYVADVSQGEALERFVHIEQSNGKTLRWTSQPGREFVVDAEIREFGTRVAATLGATD</sequence>
<evidence type="ECO:0000313" key="3">
    <source>
        <dbReference type="Proteomes" id="UP000309389"/>
    </source>
</evidence>
<name>A0A4T3F4Y9_9SPHN</name>
<evidence type="ECO:0000256" key="1">
    <source>
        <dbReference type="SAM" id="SignalP"/>
    </source>
</evidence>
<dbReference type="EMBL" id="SSHH01000001">
    <property type="protein sequence ID" value="TIX51891.1"/>
    <property type="molecule type" value="Genomic_DNA"/>
</dbReference>
<reference evidence="2 3" key="1">
    <citation type="submission" date="2019-04" db="EMBL/GenBank/DDBJ databases">
        <title>Altererythrobacter aquimixticola sp. nov., isolated from sediment of junction between the ocean and a freshwater spring.</title>
        <authorList>
            <person name="Yoon J.-H."/>
        </authorList>
    </citation>
    <scope>NUCLEOTIDE SEQUENCE [LARGE SCALE GENOMIC DNA]</scope>
    <source>
        <strain evidence="2 3">SSKS-13</strain>
    </source>
</reference>
<keyword evidence="3" id="KW-1185">Reference proteome</keyword>
<organism evidence="2 3">
    <name type="scientific">Alteraurantiacibacter aquimixticola</name>
    <dbReference type="NCBI Taxonomy" id="2489173"/>
    <lineage>
        <taxon>Bacteria</taxon>
        <taxon>Pseudomonadati</taxon>
        <taxon>Pseudomonadota</taxon>
        <taxon>Alphaproteobacteria</taxon>
        <taxon>Sphingomonadales</taxon>
        <taxon>Erythrobacteraceae</taxon>
        <taxon>Alteraurantiacibacter</taxon>
    </lineage>
</organism>
<feature type="signal peptide" evidence="1">
    <location>
        <begin position="1"/>
        <end position="28"/>
    </location>
</feature>
<gene>
    <name evidence="2" type="ORF">E5222_05485</name>
</gene>
<evidence type="ECO:0000313" key="2">
    <source>
        <dbReference type="EMBL" id="TIX51891.1"/>
    </source>
</evidence>
<keyword evidence="1" id="KW-0732">Signal</keyword>
<protein>
    <submittedName>
        <fullName evidence="2">Uncharacterized protein</fullName>
    </submittedName>
</protein>
<feature type="chain" id="PRO_5020545009" evidence="1">
    <location>
        <begin position="29"/>
        <end position="356"/>
    </location>
</feature>
<proteinExistence type="predicted"/>
<dbReference type="RefSeq" id="WP_136692679.1">
    <property type="nucleotide sequence ID" value="NZ_SSHH01000001.1"/>
</dbReference>
<comment type="caution">
    <text evidence="2">The sequence shown here is derived from an EMBL/GenBank/DDBJ whole genome shotgun (WGS) entry which is preliminary data.</text>
</comment>
<dbReference type="PROSITE" id="PS51257">
    <property type="entry name" value="PROKAR_LIPOPROTEIN"/>
    <property type="match status" value="1"/>
</dbReference>
<accession>A0A4T3F4Y9</accession>